<evidence type="ECO:0000313" key="2">
    <source>
        <dbReference type="Proteomes" id="UP000199707"/>
    </source>
</evidence>
<dbReference type="GO" id="GO:0016042">
    <property type="term" value="P:lipid catabolic process"/>
    <property type="evidence" value="ECO:0007669"/>
    <property type="project" value="InterPro"/>
</dbReference>
<dbReference type="STRING" id="1502745.SAMN02799620_01843"/>
<evidence type="ECO:0000313" key="1">
    <source>
        <dbReference type="EMBL" id="SCX13021.1"/>
    </source>
</evidence>
<dbReference type="PANTHER" id="PTHR34853:SF1">
    <property type="entry name" value="LIPASE 5"/>
    <property type="match status" value="1"/>
</dbReference>
<dbReference type="Pfam" id="PF03583">
    <property type="entry name" value="LIP"/>
    <property type="match status" value="1"/>
</dbReference>
<reference evidence="2" key="1">
    <citation type="submission" date="2016-10" db="EMBL/GenBank/DDBJ databases">
        <authorList>
            <person name="Varghese N."/>
            <person name="Submissions S."/>
        </authorList>
    </citation>
    <scope>NUCLEOTIDE SEQUENCE [LARGE SCALE GENOMIC DNA]</scope>
    <source>
        <strain evidence="2">UNC267MFSha1.1M11</strain>
    </source>
</reference>
<dbReference type="InterPro" id="IPR005152">
    <property type="entry name" value="Lipase_secreted"/>
</dbReference>
<dbReference type="InterPro" id="IPR029058">
    <property type="entry name" value="AB_hydrolase_fold"/>
</dbReference>
<dbReference type="Proteomes" id="UP000199707">
    <property type="component" value="Unassembled WGS sequence"/>
</dbReference>
<dbReference type="PIRSF" id="PIRSF029171">
    <property type="entry name" value="Esterase_LipA"/>
    <property type="match status" value="1"/>
</dbReference>
<proteinExistence type="predicted"/>
<dbReference type="PANTHER" id="PTHR34853">
    <property type="match status" value="1"/>
</dbReference>
<dbReference type="AlphaFoldDB" id="A0A1G4VWR0"/>
<organism evidence="1 2">
    <name type="scientific">Mycolicibacterium fluoranthenivorans</name>
    <dbReference type="NCBI Taxonomy" id="258505"/>
    <lineage>
        <taxon>Bacteria</taxon>
        <taxon>Bacillati</taxon>
        <taxon>Actinomycetota</taxon>
        <taxon>Actinomycetes</taxon>
        <taxon>Mycobacteriales</taxon>
        <taxon>Mycobacteriaceae</taxon>
        <taxon>Mycolicibacterium</taxon>
    </lineage>
</organism>
<dbReference type="SUPFAM" id="SSF53474">
    <property type="entry name" value="alpha/beta-Hydrolases"/>
    <property type="match status" value="1"/>
</dbReference>
<accession>A0A1G4VWR0</accession>
<gene>
    <name evidence="1" type="ORF">SAMN02799620_01843</name>
</gene>
<sequence>MKRRKLLWAAVIAVVVVLTAGLLLAVSPSVRQFVGLQPGPEDSQPIATADLSGTGPGTLVSAVTMPAFNRRLTGAPIHAARVVYRSTEGDTGAPTVVSGSVFTPSGPPPPGGWPVIAYGHGTLGIDEPCGPSLSPTLLGAVNWVTNLVAAGYAVAVADYQGLGNPGVHPYLDARTAGLNVIDSVRALRRTFDGVSERWAALGGSQGGGAVWAAGEQAATYAPEMLPVGVVALAPAADVAGLVDLAVQQKLTREQMPTLAVIVESLARLHPDINRDDYRSGIAAEKWDVLVACSGDKVHERESVINRLQSADIAPHSPEAADRLRGYLKAWALPQRRLSAPMSVVYGGKDEYIAPAWTEDAMRRACDLGGVVTADFQADKGHGDLDFASQVDWLGERFAGAPVTDGCVAQP</sequence>
<dbReference type="EMBL" id="FMUB01000003">
    <property type="protein sequence ID" value="SCX13021.1"/>
    <property type="molecule type" value="Genomic_DNA"/>
</dbReference>
<dbReference type="RefSeq" id="WP_235632775.1">
    <property type="nucleotide sequence ID" value="NZ_FMUB01000003.1"/>
</dbReference>
<dbReference type="Gene3D" id="3.40.50.1820">
    <property type="entry name" value="alpha/beta hydrolase"/>
    <property type="match status" value="2"/>
</dbReference>
<protein>
    <submittedName>
        <fullName evidence="1">Secretory lipase</fullName>
    </submittedName>
</protein>
<dbReference type="GO" id="GO:0004806">
    <property type="term" value="F:triacylglycerol lipase activity"/>
    <property type="evidence" value="ECO:0007669"/>
    <property type="project" value="InterPro"/>
</dbReference>
<name>A0A1G4VWR0_9MYCO</name>